<organism evidence="1 2">
    <name type="scientific">Novosphingobium album</name>
    <name type="common">ex Liu et al. 2023</name>
    <dbReference type="NCBI Taxonomy" id="3031130"/>
    <lineage>
        <taxon>Bacteria</taxon>
        <taxon>Pseudomonadati</taxon>
        <taxon>Pseudomonadota</taxon>
        <taxon>Alphaproteobacteria</taxon>
        <taxon>Sphingomonadales</taxon>
        <taxon>Sphingomonadaceae</taxon>
        <taxon>Novosphingobium</taxon>
    </lineage>
</organism>
<accession>A0ABT5WKU9</accession>
<dbReference type="RefSeq" id="WP_275226735.1">
    <property type="nucleotide sequence ID" value="NZ_JARESE010000007.1"/>
</dbReference>
<dbReference type="Proteomes" id="UP001216253">
    <property type="component" value="Unassembled WGS sequence"/>
</dbReference>
<proteinExistence type="predicted"/>
<name>A0ABT5WKU9_9SPHN</name>
<sequence>MLIDVLAGRDSRSAASWGAFHFARSPSPGEEIEIDGTFAVVTKAWHRPDIYYKGAKFVILVDDPVSNIRSERQIREDAEAIA</sequence>
<protein>
    <submittedName>
        <fullName evidence="1">Uncharacterized protein</fullName>
    </submittedName>
</protein>
<comment type="caution">
    <text evidence="1">The sequence shown here is derived from an EMBL/GenBank/DDBJ whole genome shotgun (WGS) entry which is preliminary data.</text>
</comment>
<dbReference type="EMBL" id="JARESE010000007">
    <property type="protein sequence ID" value="MDE8650656.1"/>
    <property type="molecule type" value="Genomic_DNA"/>
</dbReference>
<evidence type="ECO:0000313" key="1">
    <source>
        <dbReference type="EMBL" id="MDE8650656.1"/>
    </source>
</evidence>
<reference evidence="1 2" key="1">
    <citation type="submission" date="2023-03" db="EMBL/GenBank/DDBJ databases">
        <title>NovoSphingobium album sp. nov. isolated from polycyclic aromatic hydrocarbons- and heavy-metal polluted soil.</title>
        <authorList>
            <person name="Liu Z."/>
            <person name="Wang K."/>
        </authorList>
    </citation>
    <scope>NUCLEOTIDE SEQUENCE [LARGE SCALE GENOMIC DNA]</scope>
    <source>
        <strain evidence="1 2">H3SJ31-1</strain>
    </source>
</reference>
<gene>
    <name evidence="1" type="ORF">PYV00_02855</name>
</gene>
<evidence type="ECO:0000313" key="2">
    <source>
        <dbReference type="Proteomes" id="UP001216253"/>
    </source>
</evidence>
<keyword evidence="2" id="KW-1185">Reference proteome</keyword>